<protein>
    <recommendedName>
        <fullName evidence="3">Maturase K</fullName>
    </recommendedName>
</protein>
<name>A0AAV5IQI5_9ROSI</name>
<evidence type="ECO:0000313" key="2">
    <source>
        <dbReference type="Proteomes" id="UP001054252"/>
    </source>
</evidence>
<evidence type="ECO:0000313" key="1">
    <source>
        <dbReference type="EMBL" id="GKV04117.1"/>
    </source>
</evidence>
<dbReference type="AlphaFoldDB" id="A0AAV5IQI5"/>
<keyword evidence="2" id="KW-1185">Reference proteome</keyword>
<reference evidence="1 2" key="1">
    <citation type="journal article" date="2021" name="Commun. Biol.">
        <title>The genome of Shorea leprosula (Dipterocarpaceae) highlights the ecological relevance of drought in aseasonal tropical rainforests.</title>
        <authorList>
            <person name="Ng K.K.S."/>
            <person name="Kobayashi M.J."/>
            <person name="Fawcett J.A."/>
            <person name="Hatakeyama M."/>
            <person name="Paape T."/>
            <person name="Ng C.H."/>
            <person name="Ang C.C."/>
            <person name="Tnah L.H."/>
            <person name="Lee C.T."/>
            <person name="Nishiyama T."/>
            <person name="Sese J."/>
            <person name="O'Brien M.J."/>
            <person name="Copetti D."/>
            <person name="Mohd Noor M.I."/>
            <person name="Ong R.C."/>
            <person name="Putra M."/>
            <person name="Sireger I.Z."/>
            <person name="Indrioko S."/>
            <person name="Kosugi Y."/>
            <person name="Izuno A."/>
            <person name="Isagi Y."/>
            <person name="Lee S.L."/>
            <person name="Shimizu K.K."/>
        </authorList>
    </citation>
    <scope>NUCLEOTIDE SEQUENCE [LARGE SCALE GENOMIC DNA]</scope>
    <source>
        <strain evidence="1">214</strain>
    </source>
</reference>
<organism evidence="1 2">
    <name type="scientific">Rubroshorea leprosula</name>
    <dbReference type="NCBI Taxonomy" id="152421"/>
    <lineage>
        <taxon>Eukaryota</taxon>
        <taxon>Viridiplantae</taxon>
        <taxon>Streptophyta</taxon>
        <taxon>Embryophyta</taxon>
        <taxon>Tracheophyta</taxon>
        <taxon>Spermatophyta</taxon>
        <taxon>Magnoliopsida</taxon>
        <taxon>eudicotyledons</taxon>
        <taxon>Gunneridae</taxon>
        <taxon>Pentapetalae</taxon>
        <taxon>rosids</taxon>
        <taxon>malvids</taxon>
        <taxon>Malvales</taxon>
        <taxon>Dipterocarpaceae</taxon>
        <taxon>Rubroshorea</taxon>
    </lineage>
</organism>
<evidence type="ECO:0008006" key="3">
    <source>
        <dbReference type="Google" id="ProtNLM"/>
    </source>
</evidence>
<dbReference type="Proteomes" id="UP001054252">
    <property type="component" value="Unassembled WGS sequence"/>
</dbReference>
<gene>
    <name evidence="1" type="ORF">SLEP1_g16319</name>
</gene>
<proteinExistence type="predicted"/>
<sequence>MSRSPKSWYFDGNFDPKQISLERFENLYFELAILSETSRYISLYFFLRISEVRKKKGYNKRPD</sequence>
<dbReference type="EMBL" id="BPVZ01000021">
    <property type="protein sequence ID" value="GKV04117.1"/>
    <property type="molecule type" value="Genomic_DNA"/>
</dbReference>
<accession>A0AAV5IQI5</accession>
<comment type="caution">
    <text evidence="1">The sequence shown here is derived from an EMBL/GenBank/DDBJ whole genome shotgun (WGS) entry which is preliminary data.</text>
</comment>